<feature type="domain" description="Peptidase C14 caspase" evidence="1">
    <location>
        <begin position="22"/>
        <end position="220"/>
    </location>
</feature>
<evidence type="ECO:0000259" key="1">
    <source>
        <dbReference type="Pfam" id="PF00656"/>
    </source>
</evidence>
<organism evidence="2 3">
    <name type="scientific">Mycena pura</name>
    <dbReference type="NCBI Taxonomy" id="153505"/>
    <lineage>
        <taxon>Eukaryota</taxon>
        <taxon>Fungi</taxon>
        <taxon>Dikarya</taxon>
        <taxon>Basidiomycota</taxon>
        <taxon>Agaricomycotina</taxon>
        <taxon>Agaricomycetes</taxon>
        <taxon>Agaricomycetidae</taxon>
        <taxon>Agaricales</taxon>
        <taxon>Marasmiineae</taxon>
        <taxon>Mycenaceae</taxon>
        <taxon>Mycena</taxon>
    </lineage>
</organism>
<name>A0AAD6URQ7_9AGAR</name>
<dbReference type="EMBL" id="JARJCW010000146">
    <property type="protein sequence ID" value="KAJ7190615.1"/>
    <property type="molecule type" value="Genomic_DNA"/>
</dbReference>
<comment type="caution">
    <text evidence="2">The sequence shown here is derived from an EMBL/GenBank/DDBJ whole genome shotgun (WGS) entry which is preliminary data.</text>
</comment>
<evidence type="ECO:0000313" key="3">
    <source>
        <dbReference type="Proteomes" id="UP001219525"/>
    </source>
</evidence>
<dbReference type="GO" id="GO:0004197">
    <property type="term" value="F:cysteine-type endopeptidase activity"/>
    <property type="evidence" value="ECO:0007669"/>
    <property type="project" value="InterPro"/>
</dbReference>
<keyword evidence="3" id="KW-1185">Reference proteome</keyword>
<reference evidence="2" key="1">
    <citation type="submission" date="2023-03" db="EMBL/GenBank/DDBJ databases">
        <title>Massive genome expansion in bonnet fungi (Mycena s.s.) driven by repeated elements and novel gene families across ecological guilds.</title>
        <authorList>
            <consortium name="Lawrence Berkeley National Laboratory"/>
            <person name="Harder C.B."/>
            <person name="Miyauchi S."/>
            <person name="Viragh M."/>
            <person name="Kuo A."/>
            <person name="Thoen E."/>
            <person name="Andreopoulos B."/>
            <person name="Lu D."/>
            <person name="Skrede I."/>
            <person name="Drula E."/>
            <person name="Henrissat B."/>
            <person name="Morin E."/>
            <person name="Kohler A."/>
            <person name="Barry K."/>
            <person name="LaButti K."/>
            <person name="Morin E."/>
            <person name="Salamov A."/>
            <person name="Lipzen A."/>
            <person name="Mereny Z."/>
            <person name="Hegedus B."/>
            <person name="Baldrian P."/>
            <person name="Stursova M."/>
            <person name="Weitz H."/>
            <person name="Taylor A."/>
            <person name="Grigoriev I.V."/>
            <person name="Nagy L.G."/>
            <person name="Martin F."/>
            <person name="Kauserud H."/>
        </authorList>
    </citation>
    <scope>NUCLEOTIDE SEQUENCE</scope>
    <source>
        <strain evidence="2">9144</strain>
    </source>
</reference>
<dbReference type="Gene3D" id="3.40.50.1460">
    <property type="match status" value="1"/>
</dbReference>
<accession>A0AAD6URQ7</accession>
<dbReference type="InterPro" id="IPR011600">
    <property type="entry name" value="Pept_C14_caspase"/>
</dbReference>
<sequence length="653" mass="71401">MKDFLLSDLRVPADRIVNLRDQEATRDAIINALKNIAINPVIGPQDPILIFYAGHGAEATAPVGWAASDNKIQMLIPHDFIQQGSGDIRGQGIFDMTLSRILEKIADVKSDNISVILDSCHSGSGTRDPRDETFACRGVELPKTYDIPLDVLKAESGTRASVVAKGHEKSGLRSHVLLAACMRGQTAKERHGRGAFTSQLLELLKGEGVDRLTYKDVVTRLPDLPLQNPQCEGDNQTRILFNSKVASPYRALFNIAPAVSKPGEYILEAGEAHGITPKAQFSVFRDKKMTELLGTVEVTGEVNPFRARCNFGGGASFSLTGTAYALQTRVGESQDLRLFVEANEAFLDVFTRLGQEMERTDPSKRSFRLVNTPDDKPDFAISVENNLVVFHVMEKTCRDYGLTTIPYRDIRVEETDSIIYILRSAADFYYNLHRSAKTDGILRSKVSVDCLKLVESGEFDDYLDPILVPQAVDNQEVNLHVDGTIIIDVEEDAKYGFRLSNTSAVPLYAAAFYFDASDLSVDPYYLPGTAAAGKADVSIPPKGSLSIGFGDSGAVPRSYILRENQSVDVGFLKVYLSTEYVDYSGIAQASPFAERRASVQQVKKRYLWDTIMIPMIQQKGASSGRGFGFGAGGGLKVSFGASFSVGFGAGFCL</sequence>
<evidence type="ECO:0000313" key="2">
    <source>
        <dbReference type="EMBL" id="KAJ7190615.1"/>
    </source>
</evidence>
<gene>
    <name evidence="2" type="ORF">GGX14DRAFT_381985</name>
</gene>
<dbReference type="Proteomes" id="UP001219525">
    <property type="component" value="Unassembled WGS sequence"/>
</dbReference>
<dbReference type="Pfam" id="PF00656">
    <property type="entry name" value="Peptidase_C14"/>
    <property type="match status" value="1"/>
</dbReference>
<dbReference type="GO" id="GO:0006508">
    <property type="term" value="P:proteolysis"/>
    <property type="evidence" value="ECO:0007669"/>
    <property type="project" value="InterPro"/>
</dbReference>
<protein>
    <recommendedName>
        <fullName evidence="1">Peptidase C14 caspase domain-containing protein</fullName>
    </recommendedName>
</protein>
<proteinExistence type="predicted"/>
<dbReference type="AlphaFoldDB" id="A0AAD6URQ7"/>